<proteinExistence type="evidence at transcript level"/>
<organism evidence="9">
    <name type="scientific">Caligus clemensi</name>
    <name type="common">Sea louse</name>
    <dbReference type="NCBI Taxonomy" id="344056"/>
    <lineage>
        <taxon>Eukaryota</taxon>
        <taxon>Metazoa</taxon>
        <taxon>Ecdysozoa</taxon>
        <taxon>Arthropoda</taxon>
        <taxon>Crustacea</taxon>
        <taxon>Multicrustacea</taxon>
        <taxon>Hexanauplia</taxon>
        <taxon>Copepoda</taxon>
        <taxon>Siphonostomatoida</taxon>
        <taxon>Caligidae</taxon>
        <taxon>Caligus</taxon>
    </lineage>
</organism>
<dbReference type="AlphaFoldDB" id="C1C1C7"/>
<dbReference type="EMBL" id="BT080656">
    <property type="protein sequence ID" value="ACO15080.1"/>
    <property type="molecule type" value="mRNA"/>
</dbReference>
<evidence type="ECO:0000256" key="2">
    <source>
        <dbReference type="ARBA" id="ARBA00007864"/>
    </source>
</evidence>
<dbReference type="PANTHER" id="PTHR12898">
    <property type="entry name" value="MEDIATOR OF RNA POLYMERASE II TRANSCRIPTION SUBUNIT 24"/>
    <property type="match status" value="1"/>
</dbReference>
<evidence type="ECO:0000313" key="9">
    <source>
        <dbReference type="EMBL" id="ACO15080.1"/>
    </source>
</evidence>
<dbReference type="InterPro" id="IPR021429">
    <property type="entry name" value="Mediator_Med24"/>
</dbReference>
<dbReference type="GO" id="GO:0016592">
    <property type="term" value="C:mediator complex"/>
    <property type="evidence" value="ECO:0007669"/>
    <property type="project" value="InterPro"/>
</dbReference>
<comment type="subcellular location">
    <subcellularLocation>
        <location evidence="1">Nucleus</location>
    </subcellularLocation>
</comment>
<evidence type="ECO:0000256" key="1">
    <source>
        <dbReference type="ARBA" id="ARBA00004123"/>
    </source>
</evidence>
<evidence type="ECO:0000256" key="5">
    <source>
        <dbReference type="ARBA" id="ARBA00023159"/>
    </source>
</evidence>
<keyword evidence="6" id="KW-0804">Transcription</keyword>
<evidence type="ECO:0000256" key="3">
    <source>
        <dbReference type="ARBA" id="ARBA00019693"/>
    </source>
</evidence>
<gene>
    <name evidence="9" type="primary">MED24</name>
</gene>
<comment type="similarity">
    <text evidence="2">Belongs to the Mediator complex subunit 24 family.</text>
</comment>
<dbReference type="Pfam" id="PF11277">
    <property type="entry name" value="Med24_N"/>
    <property type="match status" value="1"/>
</dbReference>
<sequence>MTQLSVHGDSPKMVSKSSSLKALLMRGWRERWPATTWGIRIKTVLPRGVSGDAYNLAELLLSTSLVSPVPNSLILSYLEHALGSQLVSHLSVLQAILNSPMDPERKHRCHGAILNLLEELLKVVYQEDMDRLTELVISIFHVDLEEVTLALLVHVVPSYLMSMEKNLRLTDPHGTLLAKVTVTCIFAILMGNDKKSAVKRSMTPQGVKNFYSQGDEYYPSSKQRKMETADEGSEHEESVLGIAVNEFFKVIQSSVMDSCTVSPQMHFAVRFLEQAALRGRTRAARLIFSRLSNNMIMHLIKVVPDLFTYSLITKLFDLSSSLGRKNAARTLCFLKNVKARNEIC</sequence>
<accession>C1C1C7</accession>
<keyword evidence="7" id="KW-0539">Nucleus</keyword>
<evidence type="ECO:0000256" key="4">
    <source>
        <dbReference type="ARBA" id="ARBA00023015"/>
    </source>
</evidence>
<keyword evidence="5" id="KW-0010">Activator</keyword>
<name>C1C1C7_CALCM</name>
<evidence type="ECO:0000256" key="6">
    <source>
        <dbReference type="ARBA" id="ARBA00023163"/>
    </source>
</evidence>
<dbReference type="GO" id="GO:0003712">
    <property type="term" value="F:transcription coregulator activity"/>
    <property type="evidence" value="ECO:0007669"/>
    <property type="project" value="TreeGrafter"/>
</dbReference>
<keyword evidence="4" id="KW-0805">Transcription regulation</keyword>
<dbReference type="GO" id="GO:0060261">
    <property type="term" value="P:positive regulation of transcription initiation by RNA polymerase II"/>
    <property type="evidence" value="ECO:0007669"/>
    <property type="project" value="TreeGrafter"/>
</dbReference>
<protein>
    <recommendedName>
        <fullName evidence="3">Mediator of RNA polymerase II transcription subunit 24</fullName>
    </recommendedName>
    <alternativeName>
        <fullName evidence="8">Mediator complex subunit 24</fullName>
    </alternativeName>
</protein>
<reference evidence="9" key="1">
    <citation type="submission" date="2009-03" db="EMBL/GenBank/DDBJ databases">
        <title>Caligus clemensi ESTs and full-length cDNAs.</title>
        <authorList>
            <person name="Yasuike M."/>
            <person name="von Schalburg K."/>
            <person name="Cooper G."/>
            <person name="Leong J."/>
            <person name="Jones S.R.M."/>
            <person name="Koop B.F."/>
        </authorList>
    </citation>
    <scope>NUCLEOTIDE SEQUENCE</scope>
    <source>
        <tissue evidence="9">Whole</tissue>
    </source>
</reference>
<dbReference type="PANTHER" id="PTHR12898:SF1">
    <property type="entry name" value="MEDIATOR OF RNA POLYMERASE II TRANSCRIPTION SUBUNIT 24"/>
    <property type="match status" value="1"/>
</dbReference>
<evidence type="ECO:0000256" key="7">
    <source>
        <dbReference type="ARBA" id="ARBA00023242"/>
    </source>
</evidence>
<evidence type="ECO:0000256" key="8">
    <source>
        <dbReference type="ARBA" id="ARBA00031960"/>
    </source>
</evidence>